<protein>
    <submittedName>
        <fullName evidence="7">Transcription antitermination factor NusB</fullName>
    </submittedName>
</protein>
<keyword evidence="4" id="KW-0805">Transcription regulation</keyword>
<accession>A0A1F5ZWC1</accession>
<evidence type="ECO:0000313" key="8">
    <source>
        <dbReference type="Proteomes" id="UP000176253"/>
    </source>
</evidence>
<sequence>MKQTSDPRHRKRITAMKILFSQSFTKLKPRMLPEGYQEIQPNLEYIDKLIEKAAPQFPLVKIAKIDVAILRLAIYELCVKKNQPPKVIIDEAIELGKEFGSDKSPAFINGVLGTIYKDNYGNPN</sequence>
<comment type="similarity">
    <text evidence="1">Belongs to the NusB family.</text>
</comment>
<dbReference type="SUPFAM" id="SSF48013">
    <property type="entry name" value="NusB-like"/>
    <property type="match status" value="1"/>
</dbReference>
<dbReference type="NCBIfam" id="TIGR01951">
    <property type="entry name" value="nusB"/>
    <property type="match status" value="1"/>
</dbReference>
<dbReference type="GO" id="GO:0003723">
    <property type="term" value="F:RNA binding"/>
    <property type="evidence" value="ECO:0007669"/>
    <property type="project" value="UniProtKB-KW"/>
</dbReference>
<comment type="caution">
    <text evidence="7">The sequence shown here is derived from an EMBL/GenBank/DDBJ whole genome shotgun (WGS) entry which is preliminary data.</text>
</comment>
<dbReference type="InterPro" id="IPR006027">
    <property type="entry name" value="NusB_RsmB_TIM44"/>
</dbReference>
<proteinExistence type="inferred from homology"/>
<evidence type="ECO:0000256" key="2">
    <source>
        <dbReference type="ARBA" id="ARBA00022814"/>
    </source>
</evidence>
<dbReference type="GO" id="GO:0031564">
    <property type="term" value="P:transcription antitermination"/>
    <property type="evidence" value="ECO:0007669"/>
    <property type="project" value="UniProtKB-KW"/>
</dbReference>
<evidence type="ECO:0000256" key="5">
    <source>
        <dbReference type="ARBA" id="ARBA00023163"/>
    </source>
</evidence>
<dbReference type="Gene3D" id="1.10.940.10">
    <property type="entry name" value="NusB-like"/>
    <property type="match status" value="1"/>
</dbReference>
<dbReference type="InterPro" id="IPR035926">
    <property type="entry name" value="NusB-like_sf"/>
</dbReference>
<dbReference type="EMBL" id="MFJM01000053">
    <property type="protein sequence ID" value="OGG16760.1"/>
    <property type="molecule type" value="Genomic_DNA"/>
</dbReference>
<keyword evidence="5" id="KW-0804">Transcription</keyword>
<evidence type="ECO:0000256" key="4">
    <source>
        <dbReference type="ARBA" id="ARBA00023015"/>
    </source>
</evidence>
<dbReference type="InterPro" id="IPR011605">
    <property type="entry name" value="NusB_fam"/>
</dbReference>
<keyword evidence="2" id="KW-0889">Transcription antitermination</keyword>
<organism evidence="7 8">
    <name type="scientific">Candidatus Gottesmanbacteria bacterium RIFCSPHIGHO2_02_FULL_39_14</name>
    <dbReference type="NCBI Taxonomy" id="1798383"/>
    <lineage>
        <taxon>Bacteria</taxon>
        <taxon>Candidatus Gottesmaniibacteriota</taxon>
    </lineage>
</organism>
<evidence type="ECO:0000313" key="7">
    <source>
        <dbReference type="EMBL" id="OGG16760.1"/>
    </source>
</evidence>
<evidence type="ECO:0000256" key="1">
    <source>
        <dbReference type="ARBA" id="ARBA00005952"/>
    </source>
</evidence>
<dbReference type="AlphaFoldDB" id="A0A1F5ZWC1"/>
<dbReference type="STRING" id="1798383.A3D78_01535"/>
<name>A0A1F5ZWC1_9BACT</name>
<dbReference type="Proteomes" id="UP000176253">
    <property type="component" value="Unassembled WGS sequence"/>
</dbReference>
<dbReference type="Pfam" id="PF01029">
    <property type="entry name" value="NusB"/>
    <property type="match status" value="1"/>
</dbReference>
<evidence type="ECO:0000259" key="6">
    <source>
        <dbReference type="Pfam" id="PF01029"/>
    </source>
</evidence>
<dbReference type="PANTHER" id="PTHR11078:SF3">
    <property type="entry name" value="ANTITERMINATION NUSB DOMAIN-CONTAINING PROTEIN"/>
    <property type="match status" value="1"/>
</dbReference>
<dbReference type="GO" id="GO:0006353">
    <property type="term" value="P:DNA-templated transcription termination"/>
    <property type="evidence" value="ECO:0007669"/>
    <property type="project" value="InterPro"/>
</dbReference>
<dbReference type="GO" id="GO:0005829">
    <property type="term" value="C:cytosol"/>
    <property type="evidence" value="ECO:0007669"/>
    <property type="project" value="TreeGrafter"/>
</dbReference>
<keyword evidence="3" id="KW-0694">RNA-binding</keyword>
<evidence type="ECO:0000256" key="3">
    <source>
        <dbReference type="ARBA" id="ARBA00022884"/>
    </source>
</evidence>
<dbReference type="PANTHER" id="PTHR11078">
    <property type="entry name" value="N UTILIZATION SUBSTANCE PROTEIN B-RELATED"/>
    <property type="match status" value="1"/>
</dbReference>
<reference evidence="7 8" key="1">
    <citation type="journal article" date="2016" name="Nat. Commun.">
        <title>Thousands of microbial genomes shed light on interconnected biogeochemical processes in an aquifer system.</title>
        <authorList>
            <person name="Anantharaman K."/>
            <person name="Brown C.T."/>
            <person name="Hug L.A."/>
            <person name="Sharon I."/>
            <person name="Castelle C.J."/>
            <person name="Probst A.J."/>
            <person name="Thomas B.C."/>
            <person name="Singh A."/>
            <person name="Wilkins M.J."/>
            <person name="Karaoz U."/>
            <person name="Brodie E.L."/>
            <person name="Williams K.H."/>
            <person name="Hubbard S.S."/>
            <person name="Banfield J.F."/>
        </authorList>
    </citation>
    <scope>NUCLEOTIDE SEQUENCE [LARGE SCALE GENOMIC DNA]</scope>
</reference>
<gene>
    <name evidence="7" type="ORF">A3D78_01535</name>
</gene>
<feature type="domain" description="NusB/RsmB/TIM44" evidence="6">
    <location>
        <begin position="38"/>
        <end position="117"/>
    </location>
</feature>